<comment type="caution">
    <text evidence="1">The sequence shown here is derived from an EMBL/GenBank/DDBJ whole genome shotgun (WGS) entry which is preliminary data.</text>
</comment>
<evidence type="ECO:0000313" key="1">
    <source>
        <dbReference type="EMBL" id="PIE83542.1"/>
    </source>
</evidence>
<dbReference type="Proteomes" id="UP000229278">
    <property type="component" value="Unassembled WGS sequence"/>
</dbReference>
<accession>A0A2G6PGB0</accession>
<dbReference type="Gene3D" id="3.40.50.2000">
    <property type="entry name" value="Glycogen Phosphorylase B"/>
    <property type="match status" value="2"/>
</dbReference>
<dbReference type="EMBL" id="PDTV01000004">
    <property type="protein sequence ID" value="PIE83542.1"/>
    <property type="molecule type" value="Genomic_DNA"/>
</dbReference>
<gene>
    <name evidence="1" type="ORF">CSA09_01450</name>
</gene>
<dbReference type="SUPFAM" id="SSF53756">
    <property type="entry name" value="UDP-Glycosyltransferase/glycogen phosphorylase"/>
    <property type="match status" value="1"/>
</dbReference>
<organism evidence="1 2">
    <name type="scientific">Candidatus Contendibacter odensensis</name>
    <dbReference type="NCBI Taxonomy" id="1400860"/>
    <lineage>
        <taxon>Bacteria</taxon>
        <taxon>Pseudomonadati</taxon>
        <taxon>Pseudomonadota</taxon>
        <taxon>Gammaproteobacteria</taxon>
        <taxon>Candidatus Competibacteraceae</taxon>
        <taxon>Candidatus Contendibacter</taxon>
    </lineage>
</organism>
<dbReference type="PANTHER" id="PTHR38134:SF2">
    <property type="entry name" value="GALACTOKINASE"/>
    <property type="match status" value="1"/>
</dbReference>
<dbReference type="InterPro" id="IPR053205">
    <property type="entry name" value="GHMP_kinase_L-arabinokinase"/>
</dbReference>
<evidence type="ECO:0008006" key="3">
    <source>
        <dbReference type="Google" id="ProtNLM"/>
    </source>
</evidence>
<reference evidence="1 2" key="1">
    <citation type="submission" date="2017-10" db="EMBL/GenBank/DDBJ databases">
        <title>Novel microbial diversity and functional potential in the marine mammal oral microbiome.</title>
        <authorList>
            <person name="Dudek N.K."/>
            <person name="Sun C.L."/>
            <person name="Burstein D."/>
            <person name="Kantor R.S."/>
            <person name="Aliaga Goltsman D.S."/>
            <person name="Bik E.M."/>
            <person name="Thomas B.C."/>
            <person name="Banfield J.F."/>
            <person name="Relman D.A."/>
        </authorList>
    </citation>
    <scope>NUCLEOTIDE SEQUENCE [LARGE SCALE GENOMIC DNA]</scope>
    <source>
        <strain evidence="1">DOLJORAL78_50_517</strain>
    </source>
</reference>
<proteinExistence type="predicted"/>
<dbReference type="PANTHER" id="PTHR38134">
    <property type="entry name" value="SLR1395 PROTEIN"/>
    <property type="match status" value="1"/>
</dbReference>
<evidence type="ECO:0000313" key="2">
    <source>
        <dbReference type="Proteomes" id="UP000229278"/>
    </source>
</evidence>
<sequence>MHPDQQEQNYLKQEPCLYVALSGHGFGHLAQVAPVLNELQRRHPKIRLVVQTIIPEVFLNARIMGNFSVVSEASDFGMLMVDALTARVADSLEAYRVCHASWDARLDRQTQIMQAAKPDVLLADIPYLGLAAAARLQIPSLALCSLNWADILCGYCQSEPDVADLCAPMLDAYNSAVAFLQPTPSMPMPQLSNTQSIGVIAAPGQERRVDIDRQLGLRGGETLILMGLGGVDMRPPLETWPVLPSVHWLLPPTWDVARSDMFTWDRLIDCSMLDLICSCDVLVTKPGYGAFTEAACNGTRVLFVERDDWPEEPWLSRWLLAYGNAVKISRQQLTSGDLAEPLQQLLAQPARAKVVPTGVAEAVDWLEHLMM</sequence>
<dbReference type="AlphaFoldDB" id="A0A2G6PGB0"/>
<name>A0A2G6PGB0_9GAMM</name>
<protein>
    <recommendedName>
        <fullName evidence="3">Glycosyl transferase family 28 C-terminal domain-containing protein</fullName>
    </recommendedName>
</protein>